<geneLocation type="plasmid" evidence="1 2">
    <name>pJFP838A</name>
</geneLocation>
<dbReference type="EMBL" id="CP013615">
    <property type="protein sequence ID" value="AMN31027.1"/>
    <property type="molecule type" value="Genomic_DNA"/>
</dbReference>
<proteinExistence type="predicted"/>
<dbReference type="Proteomes" id="UP000070260">
    <property type="component" value="Plasmid pJFP838A"/>
</dbReference>
<accession>A0A140GR68</accession>
<keyword evidence="1" id="KW-0614">Plasmid</keyword>
<protein>
    <submittedName>
        <fullName evidence="1">Putative CRISPR-associated protein Cas6</fullName>
    </submittedName>
</protein>
<evidence type="ECO:0000313" key="1">
    <source>
        <dbReference type="EMBL" id="AMN31027.1"/>
    </source>
</evidence>
<dbReference type="PATRIC" id="fig|1502.177.peg.3319"/>
<dbReference type="InterPro" id="IPR045747">
    <property type="entry name" value="CRISPR-assoc_prot_Cas6_N_sf"/>
</dbReference>
<gene>
    <name evidence="1" type="ORF">JFP838_pA0111</name>
</gene>
<sequence length="173" mass="20381">MRIRIDANIISKTDENIDLHYNHAIYSAILNILPDDISTKIHDENNKTIKYFTFSSVFIKDDNCHFYISGEDDFIMHIIEGLQSNSMLRIKDLILDVYRISELPGLNKKRNYLFKGNIIACEIVNNKKVLIEDDERIEERLQSICEKKLRNRGLEIKPIKFTVIFKEKKFSKI</sequence>
<name>A0A140GR68_CLOPF</name>
<reference evidence="1 2" key="1">
    <citation type="journal article" date="2016" name="PLoS ONE">
        <title>Plasmid Characterization and Chromosome Analysis of Two netF+ Clostridium perfringens Isolates Associated with Foal and Canine Necrotizing Enteritis.</title>
        <authorList>
            <person name="Mehdizadeh Gohari I."/>
            <person name="Kropinski A.M."/>
            <person name="Weese S.J."/>
            <person name="Parreira V.R."/>
            <person name="Whitehead A.E."/>
            <person name="Boerlin P."/>
            <person name="Prescott J.F."/>
        </authorList>
    </citation>
    <scope>NUCLEOTIDE SEQUENCE [LARGE SCALE GENOMIC DNA]</scope>
    <source>
        <strain evidence="1 2">JP838</strain>
        <plasmid evidence="2">Plasmid pJFP838A</plasmid>
    </source>
</reference>
<dbReference type="RefSeq" id="WP_061429635.1">
    <property type="nucleotide sequence ID" value="NZ_CP013615.1"/>
</dbReference>
<evidence type="ECO:0000313" key="2">
    <source>
        <dbReference type="Proteomes" id="UP000070260"/>
    </source>
</evidence>
<organism evidence="1 2">
    <name type="scientific">Clostridium perfringens</name>
    <dbReference type="NCBI Taxonomy" id="1502"/>
    <lineage>
        <taxon>Bacteria</taxon>
        <taxon>Bacillati</taxon>
        <taxon>Bacillota</taxon>
        <taxon>Clostridia</taxon>
        <taxon>Eubacteriales</taxon>
        <taxon>Clostridiaceae</taxon>
        <taxon>Clostridium</taxon>
    </lineage>
</organism>
<dbReference type="AlphaFoldDB" id="A0A140GR68"/>
<dbReference type="Gene3D" id="3.30.70.1890">
    <property type="match status" value="1"/>
</dbReference>